<evidence type="ECO:0000313" key="2">
    <source>
        <dbReference type="EMBL" id="RMY05544.1"/>
    </source>
</evidence>
<feature type="region of interest" description="Disordered" evidence="1">
    <location>
        <begin position="38"/>
        <end position="172"/>
    </location>
</feature>
<evidence type="ECO:0000313" key="3">
    <source>
        <dbReference type="Proteomes" id="UP000282582"/>
    </source>
</evidence>
<comment type="caution">
    <text evidence="2">The sequence shown here is derived from an EMBL/GenBank/DDBJ whole genome shotgun (WGS) entry which is preliminary data.</text>
</comment>
<accession>A0A3M6YR44</accession>
<dbReference type="EMBL" id="QWIK01000475">
    <property type="protein sequence ID" value="RMY05544.1"/>
    <property type="molecule type" value="Genomic_DNA"/>
</dbReference>
<feature type="compositionally biased region" description="Basic and acidic residues" evidence="1">
    <location>
        <begin position="80"/>
        <end position="89"/>
    </location>
</feature>
<dbReference type="AlphaFoldDB" id="A0A3M6YR44"/>
<dbReference type="Proteomes" id="UP000282582">
    <property type="component" value="Unassembled WGS sequence"/>
</dbReference>
<organism evidence="2 3">
    <name type="scientific">Hortaea werneckii</name>
    <name type="common">Black yeast</name>
    <name type="synonym">Cladosporium werneckii</name>
    <dbReference type="NCBI Taxonomy" id="91943"/>
    <lineage>
        <taxon>Eukaryota</taxon>
        <taxon>Fungi</taxon>
        <taxon>Dikarya</taxon>
        <taxon>Ascomycota</taxon>
        <taxon>Pezizomycotina</taxon>
        <taxon>Dothideomycetes</taxon>
        <taxon>Dothideomycetidae</taxon>
        <taxon>Mycosphaerellales</taxon>
        <taxon>Teratosphaeriaceae</taxon>
        <taxon>Hortaea</taxon>
    </lineage>
</organism>
<sequence length="517" mass="55473">MFSRRSLHTLSAAERQFLRHQNARTGECIRCFHASRRQHAEGDGPAGSGKRNVGSDQGNDQGTPYNKPNRGPSRQQRSAKVSEEVRMLNRDTPNLGPTKPPNDGADFTAPPAATKPEDAPPGRMGENMPPEREGPLNQGAASRPLRNVGEEQVGAIKGNMNTRPDSAAQPTPEVDVLDAASAGGQGTIAQKRAQDPEEQDEEGEEQEEQEGTPDMVTKKRPEVVSPSGPRLPMPGTPFNAAALTREGLKTAGDGAATIAAGNFEGVLNDRLKVVTEPGNDIASRDVHYLAQKLLNRQLVHFRSKDEREATLAECCRITGRGAELTEQEYADKNLHATQPYFLPFPESVRTTLVSHMVNGQYDSQGLFAGKAPHKQEVLNEVERNLMRNGTYLNADSSRLLQKVRSLLPVATTQKGGAGGAAPQGKEQPKQQAKASRNCFSFLRPSSSPTADDTFWLVQIAGSSSRSLAGNCLLASIDALAAARADGELDCGALETPVHAAASSSMLAKTSDKQYAVC</sequence>
<feature type="compositionally biased region" description="Acidic residues" evidence="1">
    <location>
        <begin position="196"/>
        <end position="211"/>
    </location>
</feature>
<evidence type="ECO:0000256" key="1">
    <source>
        <dbReference type="SAM" id="MobiDB-lite"/>
    </source>
</evidence>
<feature type="region of interest" description="Disordered" evidence="1">
    <location>
        <begin position="185"/>
        <end position="235"/>
    </location>
</feature>
<protein>
    <submittedName>
        <fullName evidence="2">Uncharacterized protein</fullName>
    </submittedName>
</protein>
<gene>
    <name evidence="2" type="ORF">D0868_06344</name>
</gene>
<dbReference type="VEuPathDB" id="FungiDB:BTJ68_06207"/>
<feature type="region of interest" description="Disordered" evidence="1">
    <location>
        <begin position="412"/>
        <end position="434"/>
    </location>
</feature>
<feature type="compositionally biased region" description="Polar residues" evidence="1">
    <location>
        <begin position="54"/>
        <end position="79"/>
    </location>
</feature>
<proteinExistence type="predicted"/>
<reference evidence="2 3" key="1">
    <citation type="journal article" date="2018" name="BMC Genomics">
        <title>Genomic evidence for intraspecific hybridization in a clonal and extremely halotolerant yeast.</title>
        <authorList>
            <person name="Gostincar C."/>
            <person name="Stajich J.E."/>
            <person name="Zupancic J."/>
            <person name="Zalar P."/>
            <person name="Gunde-Cimerman N."/>
        </authorList>
    </citation>
    <scope>NUCLEOTIDE SEQUENCE [LARGE SCALE GENOMIC DNA]</scope>
    <source>
        <strain evidence="2 3">EXF-6654</strain>
    </source>
</reference>
<name>A0A3M6YR44_HORWE</name>